<organism evidence="1 2">
    <name type="scientific">Rhizobium leguminosarum bv. trifolii</name>
    <dbReference type="NCBI Taxonomy" id="386"/>
    <lineage>
        <taxon>Bacteria</taxon>
        <taxon>Pseudomonadati</taxon>
        <taxon>Pseudomonadota</taxon>
        <taxon>Alphaproteobacteria</taxon>
        <taxon>Hyphomicrobiales</taxon>
        <taxon>Rhizobiaceae</taxon>
        <taxon>Rhizobium/Agrobacterium group</taxon>
        <taxon>Rhizobium</taxon>
    </lineage>
</organism>
<dbReference type="AlphaFoldDB" id="A0A3E1B8V5"/>
<evidence type="ECO:0000313" key="1">
    <source>
        <dbReference type="EMBL" id="RFB88157.1"/>
    </source>
</evidence>
<comment type="caution">
    <text evidence="1">The sequence shown here is derived from an EMBL/GenBank/DDBJ whole genome shotgun (WGS) entry which is preliminary data.</text>
</comment>
<gene>
    <name evidence="1" type="ORF">B5K10_21800</name>
</gene>
<proteinExistence type="predicted"/>
<dbReference type="Proteomes" id="UP000256748">
    <property type="component" value="Unassembled WGS sequence"/>
</dbReference>
<name>A0A3E1B8V5_RHILT</name>
<dbReference type="RefSeq" id="WP_116275032.1">
    <property type="nucleotide sequence ID" value="NZ_KZ859523.1"/>
</dbReference>
<accession>A0A3E1B8V5</accession>
<reference evidence="1 2" key="1">
    <citation type="submission" date="2017-03" db="EMBL/GenBank/DDBJ databases">
        <title>Genome analysis of Rhizobial strains effectives or ineffectives for nitrogen fixation isolated from bean seeds.</title>
        <authorList>
            <person name="Peralta H."/>
            <person name="Aguilar-Vera A."/>
            <person name="Mora Y."/>
            <person name="Vargas-Lagunas C."/>
            <person name="Girard L."/>
            <person name="Mora J."/>
        </authorList>
    </citation>
    <scope>NUCLEOTIDE SEQUENCE [LARGE SCALE GENOMIC DNA]</scope>
    <source>
        <strain evidence="1 2">CCGM5</strain>
    </source>
</reference>
<dbReference type="EMBL" id="NAOO01000027">
    <property type="protein sequence ID" value="RFB88157.1"/>
    <property type="molecule type" value="Genomic_DNA"/>
</dbReference>
<sequence>MSNNPDHYVTASEVRQRFGNVCRKTLYRWTRDPATKFPTPMRIGRRCFWNDAELITFAAEKKGGN</sequence>
<evidence type="ECO:0008006" key="3">
    <source>
        <dbReference type="Google" id="ProtNLM"/>
    </source>
</evidence>
<protein>
    <recommendedName>
        <fullName evidence="3">AlpA family phage regulatory protein</fullName>
    </recommendedName>
</protein>
<evidence type="ECO:0000313" key="2">
    <source>
        <dbReference type="Proteomes" id="UP000256748"/>
    </source>
</evidence>